<evidence type="ECO:0000313" key="2">
    <source>
        <dbReference type="Proteomes" id="UP000539111"/>
    </source>
</evidence>
<dbReference type="Proteomes" id="UP000539111">
    <property type="component" value="Unassembled WGS sequence"/>
</dbReference>
<dbReference type="AlphaFoldDB" id="A0A7Z0D1R7"/>
<comment type="caution">
    <text evidence="1">The sequence shown here is derived from an EMBL/GenBank/DDBJ whole genome shotgun (WGS) entry which is preliminary data.</text>
</comment>
<proteinExistence type="predicted"/>
<protein>
    <submittedName>
        <fullName evidence="1">Uncharacterized protein</fullName>
    </submittedName>
</protein>
<sequence>MTWLTRVNLYFLCPGNGPPPEPPLSLSPPPPHASSIMLRAGTPIPSRPALRIMRRREVSSGTVLVDSLLTESVMVIYSSIGSHNALTGDLDAAPCTSACSNFRVRLNVTGHTKVGKSVSLRNQIVIFCPPRIVVRLL</sequence>
<dbReference type="EMBL" id="JACBZP010000001">
    <property type="protein sequence ID" value="NYI66655.1"/>
    <property type="molecule type" value="Genomic_DNA"/>
</dbReference>
<gene>
    <name evidence="1" type="ORF">BJY26_000961</name>
</gene>
<reference evidence="1 2" key="1">
    <citation type="submission" date="2020-07" db="EMBL/GenBank/DDBJ databases">
        <title>Sequencing the genomes of 1000 actinobacteria strains.</title>
        <authorList>
            <person name="Klenk H.-P."/>
        </authorList>
    </citation>
    <scope>NUCLEOTIDE SEQUENCE [LARGE SCALE GENOMIC DNA]</scope>
    <source>
        <strain evidence="1 2">DSM 26341</strain>
    </source>
</reference>
<accession>A0A7Z0D1R7</accession>
<evidence type="ECO:0000313" key="1">
    <source>
        <dbReference type="EMBL" id="NYI66655.1"/>
    </source>
</evidence>
<keyword evidence="2" id="KW-1185">Reference proteome</keyword>
<name>A0A7Z0D1R7_9MICO</name>
<organism evidence="1 2">
    <name type="scientific">Spelaeicoccus albus</name>
    <dbReference type="NCBI Taxonomy" id="1280376"/>
    <lineage>
        <taxon>Bacteria</taxon>
        <taxon>Bacillati</taxon>
        <taxon>Actinomycetota</taxon>
        <taxon>Actinomycetes</taxon>
        <taxon>Micrococcales</taxon>
        <taxon>Brevibacteriaceae</taxon>
        <taxon>Spelaeicoccus</taxon>
    </lineage>
</organism>